<reference evidence="10" key="1">
    <citation type="submission" date="2019-04" db="EMBL/GenBank/DDBJ databases">
        <title>Draft genome sequence of Pseudonocardiaceae bacterium SL3-2-4.</title>
        <authorList>
            <person name="Ningsih F."/>
            <person name="Yokota A."/>
            <person name="Sakai Y."/>
            <person name="Nanatani K."/>
            <person name="Yabe S."/>
            <person name="Oetari A."/>
            <person name="Sjamsuridzal W."/>
        </authorList>
    </citation>
    <scope>NUCLEOTIDE SEQUENCE [LARGE SCALE GENOMIC DNA]</scope>
    <source>
        <strain evidence="10">SL3-2-4</strain>
    </source>
</reference>
<dbReference type="InterPro" id="IPR005561">
    <property type="entry name" value="ANTAR"/>
</dbReference>
<dbReference type="EMBL" id="BJFL01000002">
    <property type="protein sequence ID" value="GDY29050.1"/>
    <property type="molecule type" value="Genomic_DNA"/>
</dbReference>
<dbReference type="InterPro" id="IPR036388">
    <property type="entry name" value="WH-like_DNA-bd_sf"/>
</dbReference>
<proteinExistence type="predicted"/>
<evidence type="ECO:0000256" key="3">
    <source>
        <dbReference type="ARBA" id="ARBA00022801"/>
    </source>
</evidence>
<evidence type="ECO:0000313" key="9">
    <source>
        <dbReference type="EMBL" id="GDY29050.1"/>
    </source>
</evidence>
<dbReference type="InterPro" id="IPR001932">
    <property type="entry name" value="PPM-type_phosphatase-like_dom"/>
</dbReference>
<keyword evidence="1" id="KW-0808">Transferase</keyword>
<dbReference type="AlphaFoldDB" id="A0A4D4J1L3"/>
<dbReference type="Gene3D" id="1.10.10.10">
    <property type="entry name" value="Winged helix-like DNA-binding domain superfamily/Winged helix DNA-binding domain"/>
    <property type="match status" value="1"/>
</dbReference>
<dbReference type="InterPro" id="IPR013655">
    <property type="entry name" value="PAS_fold_3"/>
</dbReference>
<feature type="domain" description="PPM-type phosphatase" evidence="8">
    <location>
        <begin position="584"/>
        <end position="776"/>
    </location>
</feature>
<dbReference type="GO" id="GO:0003723">
    <property type="term" value="F:RNA binding"/>
    <property type="evidence" value="ECO:0007669"/>
    <property type="project" value="InterPro"/>
</dbReference>
<dbReference type="OrthoDB" id="7943561at2"/>
<comment type="caution">
    <text evidence="9">The sequence shown here is derived from an EMBL/GenBank/DDBJ whole genome shotgun (WGS) entry which is preliminary data.</text>
</comment>
<dbReference type="InterPro" id="IPR011006">
    <property type="entry name" value="CheY-like_superfamily"/>
</dbReference>
<dbReference type="PROSITE" id="PS50921">
    <property type="entry name" value="ANTAR"/>
    <property type="match status" value="1"/>
</dbReference>
<dbReference type="InterPro" id="IPR036457">
    <property type="entry name" value="PPM-type-like_dom_sf"/>
</dbReference>
<dbReference type="SUPFAM" id="SSF81606">
    <property type="entry name" value="PP2C-like"/>
    <property type="match status" value="1"/>
</dbReference>
<dbReference type="Pfam" id="PF07228">
    <property type="entry name" value="SpoIIE"/>
    <property type="match status" value="1"/>
</dbReference>
<dbReference type="PANTHER" id="PTHR43156:SF2">
    <property type="entry name" value="STAGE II SPORULATION PROTEIN E"/>
    <property type="match status" value="1"/>
</dbReference>
<dbReference type="SMART" id="SM00331">
    <property type="entry name" value="PP2C_SIG"/>
    <property type="match status" value="1"/>
</dbReference>
<evidence type="ECO:0000259" key="7">
    <source>
        <dbReference type="PROSITE" id="PS50921"/>
    </source>
</evidence>
<dbReference type="CDD" id="cd00130">
    <property type="entry name" value="PAS"/>
    <property type="match status" value="1"/>
</dbReference>
<dbReference type="Pfam" id="PF03861">
    <property type="entry name" value="ANTAR"/>
    <property type="match status" value="1"/>
</dbReference>
<dbReference type="Pfam" id="PF08447">
    <property type="entry name" value="PAS_3"/>
    <property type="match status" value="1"/>
</dbReference>
<feature type="domain" description="ANTAR" evidence="7">
    <location>
        <begin position="7"/>
        <end position="68"/>
    </location>
</feature>
<dbReference type="PANTHER" id="PTHR43156">
    <property type="entry name" value="STAGE II SPORULATION PROTEIN E-RELATED"/>
    <property type="match status" value="1"/>
</dbReference>
<accession>A0A4D4J1L3</accession>
<protein>
    <submittedName>
        <fullName evidence="9">Transcription antitermination regulator</fullName>
    </submittedName>
</protein>
<evidence type="ECO:0000256" key="1">
    <source>
        <dbReference type="ARBA" id="ARBA00022679"/>
    </source>
</evidence>
<dbReference type="InterPro" id="IPR052016">
    <property type="entry name" value="Bact_Sigma-Reg"/>
</dbReference>
<evidence type="ECO:0000256" key="4">
    <source>
        <dbReference type="ARBA" id="ARBA00023015"/>
    </source>
</evidence>
<dbReference type="SUPFAM" id="SSF52172">
    <property type="entry name" value="CheY-like"/>
    <property type="match status" value="1"/>
</dbReference>
<keyword evidence="4" id="KW-0805">Transcription regulation</keyword>
<name>A0A4D4J1L3_9PSEU</name>
<dbReference type="Gene3D" id="3.30.450.20">
    <property type="entry name" value="PAS domain"/>
    <property type="match status" value="1"/>
</dbReference>
<evidence type="ECO:0000259" key="8">
    <source>
        <dbReference type="PROSITE" id="PS51746"/>
    </source>
</evidence>
<evidence type="ECO:0000313" key="10">
    <source>
        <dbReference type="Proteomes" id="UP000298860"/>
    </source>
</evidence>
<keyword evidence="10" id="KW-1185">Reference proteome</keyword>
<dbReference type="InterPro" id="IPR029016">
    <property type="entry name" value="GAF-like_dom_sf"/>
</dbReference>
<dbReference type="InterPro" id="IPR000700">
    <property type="entry name" value="PAS-assoc_C"/>
</dbReference>
<gene>
    <name evidence="9" type="ORF">GTS_06830</name>
</gene>
<keyword evidence="2" id="KW-0418">Kinase</keyword>
<dbReference type="SMART" id="SM01012">
    <property type="entry name" value="ANTAR"/>
    <property type="match status" value="1"/>
</dbReference>
<dbReference type="Gene3D" id="3.60.40.10">
    <property type="entry name" value="PPM-type phosphatase domain"/>
    <property type="match status" value="1"/>
</dbReference>
<dbReference type="Pfam" id="PF13185">
    <property type="entry name" value="GAF_2"/>
    <property type="match status" value="1"/>
</dbReference>
<dbReference type="PROSITE" id="PS51746">
    <property type="entry name" value="PPM_2"/>
    <property type="match status" value="1"/>
</dbReference>
<evidence type="ECO:0000256" key="2">
    <source>
        <dbReference type="ARBA" id="ARBA00022777"/>
    </source>
</evidence>
<feature type="domain" description="PAC" evidence="6">
    <location>
        <begin position="491"/>
        <end position="544"/>
    </location>
</feature>
<dbReference type="InterPro" id="IPR000014">
    <property type="entry name" value="PAS"/>
</dbReference>
<dbReference type="SUPFAM" id="SSF55781">
    <property type="entry name" value="GAF domain-like"/>
    <property type="match status" value="1"/>
</dbReference>
<dbReference type="InterPro" id="IPR035965">
    <property type="entry name" value="PAS-like_dom_sf"/>
</dbReference>
<dbReference type="Gene3D" id="3.30.450.40">
    <property type="match status" value="1"/>
</dbReference>
<keyword evidence="3" id="KW-0378">Hydrolase</keyword>
<dbReference type="GO" id="GO:0016301">
    <property type="term" value="F:kinase activity"/>
    <property type="evidence" value="ECO:0007669"/>
    <property type="project" value="UniProtKB-KW"/>
</dbReference>
<dbReference type="RefSeq" id="WP_137812221.1">
    <property type="nucleotide sequence ID" value="NZ_BJFL01000002.1"/>
</dbReference>
<keyword evidence="5" id="KW-0804">Transcription</keyword>
<evidence type="ECO:0000256" key="5">
    <source>
        <dbReference type="ARBA" id="ARBA00023163"/>
    </source>
</evidence>
<evidence type="ECO:0000259" key="6">
    <source>
        <dbReference type="PROSITE" id="PS50113"/>
    </source>
</evidence>
<dbReference type="GO" id="GO:0016791">
    <property type="term" value="F:phosphatase activity"/>
    <property type="evidence" value="ECO:0007669"/>
    <property type="project" value="TreeGrafter"/>
</dbReference>
<sequence length="797" mass="85562">MALAATVSRLRTEVEELRHALRTQAVVEQAKGMLAAEFDCTPDEALAHLAELAAHNSASLLEVSAALLGASAPPELPEWGDAAAPHSILAFDPDRYVRDARGEPPPELAAGVGDPTAGAAPPEAAGYHVAVAALDSATTADELAGALRDAARLAAGADAALLALLEPDGSLRLVGSAGMPPRIAMEWQRVPAHVNTAMSWAARTGQPLWLPRYAEAKDRFVLIGEPEHHWMSRAAIPIVLRGVVIGVAGLLWERERSFDERERRYLSQLGQACGRRLPAVVGADAAPPLPGWLDWVQLLLDGLPGSVAFATPVRDAAGSVVDFEVRAVSRDAVDFAGRPAEGMIGRRMLERYPGTVPAGLWRACLATFASGVGRDIGPVEYSGTAADEPRSAALTVRLSKFCDGLLVAWSRQEEQRQHERRLSLVQRLANLGWGEWDLIGNRISWSEQVYRIFDRDVESGPISLEELTSLVLPDDLPVLSNVLDALLERGRRVETRFRIRVRTGVRHLRVVVEPVLDGTSRPVAVHGILQDVTTEHRAQEQLSALQRKLTAQSRDLAEGHRLATTLQHALLPLPRGAFALPGLRVAVRYLTAEQVANVGGDWYHARELPDGSVLLAVGDVVGHGVPAAATMAELRNALAGAAVVTGRPELVLAALNELLVAKSDGSLATAVVCRYEPASRTLTWAQAGHLAPLLSRGEKAESLPRPPGVMLGVVDRAQYVSTSVRLRPDDLLLLYTDGMVEDRRDDVLTGISRLGGSLRRLRAETADDLTGLLARLRRANPADDACALAVHVRADGA</sequence>
<dbReference type="Proteomes" id="UP000298860">
    <property type="component" value="Unassembled WGS sequence"/>
</dbReference>
<organism evidence="9 10">
    <name type="scientific">Gandjariella thermophila</name>
    <dbReference type="NCBI Taxonomy" id="1931992"/>
    <lineage>
        <taxon>Bacteria</taxon>
        <taxon>Bacillati</taxon>
        <taxon>Actinomycetota</taxon>
        <taxon>Actinomycetes</taxon>
        <taxon>Pseudonocardiales</taxon>
        <taxon>Pseudonocardiaceae</taxon>
        <taxon>Gandjariella</taxon>
    </lineage>
</organism>
<dbReference type="SUPFAM" id="SSF55785">
    <property type="entry name" value="PYP-like sensor domain (PAS domain)"/>
    <property type="match status" value="1"/>
</dbReference>
<dbReference type="PROSITE" id="PS50113">
    <property type="entry name" value="PAC"/>
    <property type="match status" value="1"/>
</dbReference>
<dbReference type="InterPro" id="IPR003018">
    <property type="entry name" value="GAF"/>
</dbReference>